<evidence type="ECO:0000256" key="14">
    <source>
        <dbReference type="ARBA" id="ARBA00023159"/>
    </source>
</evidence>
<keyword evidence="7 18" id="KW-0227">DNA damage</keyword>
<keyword evidence="4" id="KW-0158">Chromosome</keyword>
<keyword evidence="15" id="KW-0804">Transcription</keyword>
<keyword evidence="16 18" id="KW-0234">DNA repair</keyword>
<keyword evidence="11" id="KW-0156">Chromatin regulator</keyword>
<dbReference type="SMART" id="SM00731">
    <property type="entry name" value="SprT"/>
    <property type="match status" value="1"/>
</dbReference>
<evidence type="ECO:0000256" key="3">
    <source>
        <dbReference type="ARBA" id="ARBA00010724"/>
    </source>
</evidence>
<evidence type="ECO:0000313" key="22">
    <source>
        <dbReference type="EnsemblMetazoa" id="AALFPA23_002842.P2897"/>
    </source>
</evidence>
<comment type="similarity">
    <text evidence="19">Belongs to the SGF11 family.</text>
</comment>
<keyword evidence="17" id="KW-0539">Nucleus</keyword>
<dbReference type="InterPro" id="IPR044245">
    <property type="entry name" value="Spartan"/>
</dbReference>
<accession>A0ABM1XU06</accession>
<feature type="region of interest" description="Disordered" evidence="20">
    <location>
        <begin position="533"/>
        <end position="575"/>
    </location>
</feature>
<reference evidence="22" key="2">
    <citation type="submission" date="2025-05" db="UniProtKB">
        <authorList>
            <consortium name="EnsemblMetazoa"/>
        </authorList>
    </citation>
    <scope>IDENTIFICATION</scope>
    <source>
        <strain evidence="22">Foshan</strain>
    </source>
</reference>
<dbReference type="GeneID" id="115259620"/>
<evidence type="ECO:0000256" key="1">
    <source>
        <dbReference type="ARBA" id="ARBA00004123"/>
    </source>
</evidence>
<proteinExistence type="inferred from homology"/>
<comment type="subcellular location">
    <subcellularLocation>
        <location evidence="2">Chromosome</location>
    </subcellularLocation>
    <subcellularLocation>
        <location evidence="1 19">Nucleus</location>
    </subcellularLocation>
</comment>
<feature type="compositionally biased region" description="Polar residues" evidence="20">
    <location>
        <begin position="242"/>
        <end position="262"/>
    </location>
</feature>
<dbReference type="InterPro" id="IPR006642">
    <property type="entry name" value="Rad18_UBZ4"/>
</dbReference>
<keyword evidence="10" id="KW-0862">Zinc</keyword>
<dbReference type="InterPro" id="IPR006640">
    <property type="entry name" value="SprT-like_domain"/>
</dbReference>
<keyword evidence="9" id="KW-0378">Hydrolase</keyword>
<keyword evidence="12" id="KW-0805">Transcription regulation</keyword>
<dbReference type="Pfam" id="PF22934">
    <property type="entry name" value="SPRTN_ZBD"/>
    <property type="match status" value="1"/>
</dbReference>
<feature type="compositionally biased region" description="Gly residues" evidence="20">
    <location>
        <begin position="349"/>
        <end position="362"/>
    </location>
</feature>
<evidence type="ECO:0000256" key="19">
    <source>
        <dbReference type="RuleBase" id="RU261113"/>
    </source>
</evidence>
<evidence type="ECO:0000313" key="23">
    <source>
        <dbReference type="Proteomes" id="UP000069940"/>
    </source>
</evidence>
<dbReference type="Pfam" id="PF08209">
    <property type="entry name" value="Sgf11"/>
    <property type="match status" value="1"/>
</dbReference>
<dbReference type="Gene3D" id="3.30.160.60">
    <property type="entry name" value="Classic Zinc Finger"/>
    <property type="match status" value="1"/>
</dbReference>
<sequence length="661" mass="73632">MASDYLNSTQNLVHPDWEVVDPTPDIHVLFPIFDRKFFQGKLSCVELEWSKRMYSCAGICYQRVNRLGRSCIIRLSEPLLKLRARKDLVETLLHEMIHAYCFVLGIREGNGGHGPNFKKIMHGINRIAGTNITVYHTFHDEVNLYKTHWWKCNGPCRNRGPFYGMVKRTANRKPGPSDQWFAEHQRSCGGEFIKIREPEPKRKKASNKENEPRPLGSQSTTAAAGKKSKTKTSPAKVPEGNRISNYFNNTGGKGTTTPQNMNGFKKPYTATAPNMGGRTVVIRKPPATTTNKPTTEQVAAPVPVKKPAPVVPPGSNLKNVKQFKDLNDEGSPSPKMKASPPPLFTGSGQTLGGPSSGPGRAGQPGSSRNSRLLDQFPPQEKKPRVSETPEPAVDLSDDTDDHIFEEIDLDRIKRERQESIRKEIMESFADDDLEEIVLIDDEYDDNAVDMGCLDDSLTDTSVIDELFNEQDALIEEFNTNNFKHKPTSEEDEIVSCPMCLKKIKRSQVAPHLERCYSIILGEEDAQEIDRQEPAAFDPNQPSTSKAGTTAKSKPKDKTVDKSKVPSQKDLEREENRKLLLECGYSEEDIAKALVTMEQEESEPSGRLTATESSDSTRMLQDGDEIDLTGADAIGEDCECPVCGRNVPFERINQHLDGCLGA</sequence>
<evidence type="ECO:0000256" key="18">
    <source>
        <dbReference type="PROSITE-ProRule" id="PRU01256"/>
    </source>
</evidence>
<comment type="function">
    <text evidence="19">Component of the transcription regulatory histone acetylation (HAT) complex SAGA, a multiprotein complex that activates transcription by remodeling chromatin and mediating histone acetylation and deubiquitination. Within the SAGA complex, participates in a subcomplex that specifically deubiquitinates histone H2B. The SAGA complex is recruited to specific gene promoters by activators, where it is required for transcription.</text>
</comment>
<dbReference type="Proteomes" id="UP000069940">
    <property type="component" value="Unassembled WGS sequence"/>
</dbReference>
<dbReference type="PANTHER" id="PTHR21220">
    <property type="entry name" value="DNA-DEPENDENT METALLOPROTEASE SPRTN"/>
    <property type="match status" value="1"/>
</dbReference>
<feature type="compositionally biased region" description="Basic and acidic residues" evidence="20">
    <location>
        <begin position="193"/>
        <end position="212"/>
    </location>
</feature>
<evidence type="ECO:0000256" key="10">
    <source>
        <dbReference type="ARBA" id="ARBA00022833"/>
    </source>
</evidence>
<evidence type="ECO:0000256" key="5">
    <source>
        <dbReference type="ARBA" id="ARBA00022670"/>
    </source>
</evidence>
<reference evidence="23" key="1">
    <citation type="journal article" date="2015" name="Proc. Natl. Acad. Sci. U.S.A.">
        <title>Genome sequence of the Asian Tiger mosquito, Aedes albopictus, reveals insights into its biology, genetics, and evolution.</title>
        <authorList>
            <person name="Chen X.G."/>
            <person name="Jiang X."/>
            <person name="Gu J."/>
            <person name="Xu M."/>
            <person name="Wu Y."/>
            <person name="Deng Y."/>
            <person name="Zhang C."/>
            <person name="Bonizzoni M."/>
            <person name="Dermauw W."/>
            <person name="Vontas J."/>
            <person name="Armbruster P."/>
            <person name="Huang X."/>
            <person name="Yang Y."/>
            <person name="Zhang H."/>
            <person name="He W."/>
            <person name="Peng H."/>
            <person name="Liu Y."/>
            <person name="Wu K."/>
            <person name="Chen J."/>
            <person name="Lirakis M."/>
            <person name="Topalis P."/>
            <person name="Van Leeuwen T."/>
            <person name="Hall A.B."/>
            <person name="Jiang X."/>
            <person name="Thorpe C."/>
            <person name="Mueller R.L."/>
            <person name="Sun C."/>
            <person name="Waterhouse R.M."/>
            <person name="Yan G."/>
            <person name="Tu Z.J."/>
            <person name="Fang X."/>
            <person name="James A.A."/>
        </authorList>
    </citation>
    <scope>NUCLEOTIDE SEQUENCE [LARGE SCALE GENOMIC DNA]</scope>
    <source>
        <strain evidence="23">Foshan</strain>
    </source>
</reference>
<dbReference type="SMART" id="SM00734">
    <property type="entry name" value="ZnF_Rad18"/>
    <property type="match status" value="2"/>
</dbReference>
<feature type="compositionally biased region" description="Polar residues" evidence="20">
    <location>
        <begin position="607"/>
        <end position="618"/>
    </location>
</feature>
<evidence type="ECO:0000256" key="11">
    <source>
        <dbReference type="ARBA" id="ARBA00022853"/>
    </source>
</evidence>
<dbReference type="InterPro" id="IPR013246">
    <property type="entry name" value="SAGA_su_Sgf11"/>
</dbReference>
<name>A0ABM1XU06_AEDAL</name>
<evidence type="ECO:0000256" key="9">
    <source>
        <dbReference type="ARBA" id="ARBA00022801"/>
    </source>
</evidence>
<dbReference type="RefSeq" id="XP_062704825.1">
    <property type="nucleotide sequence ID" value="XM_062848841.1"/>
</dbReference>
<dbReference type="PROSITE" id="PS51908">
    <property type="entry name" value="ZF_UBZ4"/>
    <property type="match status" value="1"/>
</dbReference>
<evidence type="ECO:0000256" key="17">
    <source>
        <dbReference type="ARBA" id="ARBA00023242"/>
    </source>
</evidence>
<dbReference type="Pfam" id="PF10263">
    <property type="entry name" value="SprT-like"/>
    <property type="match status" value="1"/>
</dbReference>
<feature type="domain" description="UBZ4-type" evidence="21">
    <location>
        <begin position="636"/>
        <end position="661"/>
    </location>
</feature>
<evidence type="ECO:0000256" key="6">
    <source>
        <dbReference type="ARBA" id="ARBA00022723"/>
    </source>
</evidence>
<keyword evidence="5" id="KW-0645">Protease</keyword>
<comment type="similarity">
    <text evidence="3">Belongs to the Spartan family.</text>
</comment>
<keyword evidence="8 18" id="KW-0863">Zinc-finger</keyword>
<evidence type="ECO:0000259" key="21">
    <source>
        <dbReference type="PROSITE" id="PS51908"/>
    </source>
</evidence>
<feature type="region of interest" description="Disordered" evidence="20">
    <location>
        <begin position="191"/>
        <end position="401"/>
    </location>
</feature>
<dbReference type="EnsemblMetazoa" id="AALFPA23_002842.R2897">
    <property type="protein sequence ID" value="AALFPA23_002842.P2897"/>
    <property type="gene ID" value="AALFPA23_002842"/>
</dbReference>
<evidence type="ECO:0000256" key="7">
    <source>
        <dbReference type="ARBA" id="ARBA00022763"/>
    </source>
</evidence>
<feature type="compositionally biased region" description="Low complexity" evidence="20">
    <location>
        <begin position="217"/>
        <end position="236"/>
    </location>
</feature>
<feature type="compositionally biased region" description="Basic and acidic residues" evidence="20">
    <location>
        <begin position="553"/>
        <end position="575"/>
    </location>
</feature>
<organism evidence="22 23">
    <name type="scientific">Aedes albopictus</name>
    <name type="common">Asian tiger mosquito</name>
    <name type="synonym">Stegomyia albopicta</name>
    <dbReference type="NCBI Taxonomy" id="7160"/>
    <lineage>
        <taxon>Eukaryota</taxon>
        <taxon>Metazoa</taxon>
        <taxon>Ecdysozoa</taxon>
        <taxon>Arthropoda</taxon>
        <taxon>Hexapoda</taxon>
        <taxon>Insecta</taxon>
        <taxon>Pterygota</taxon>
        <taxon>Neoptera</taxon>
        <taxon>Endopterygota</taxon>
        <taxon>Diptera</taxon>
        <taxon>Nematocera</taxon>
        <taxon>Culicoidea</taxon>
        <taxon>Culicidae</taxon>
        <taxon>Culicinae</taxon>
        <taxon>Aedini</taxon>
        <taxon>Aedes</taxon>
        <taxon>Stegomyia</taxon>
    </lineage>
</organism>
<dbReference type="PANTHER" id="PTHR21220:SF0">
    <property type="entry name" value="DNA-DEPENDENT METALLOPROTEASE SPRTN"/>
    <property type="match status" value="1"/>
</dbReference>
<keyword evidence="14 19" id="KW-0010">Activator</keyword>
<feature type="compositionally biased region" description="Polar residues" evidence="20">
    <location>
        <begin position="539"/>
        <end position="551"/>
    </location>
</feature>
<evidence type="ECO:0000256" key="2">
    <source>
        <dbReference type="ARBA" id="ARBA00004286"/>
    </source>
</evidence>
<comment type="subunit">
    <text evidence="19">Component of some SAGA transcription coactivator-HAT complexes.</text>
</comment>
<feature type="region of interest" description="Disordered" evidence="20">
    <location>
        <begin position="595"/>
        <end position="619"/>
    </location>
</feature>
<evidence type="ECO:0000256" key="4">
    <source>
        <dbReference type="ARBA" id="ARBA00022454"/>
    </source>
</evidence>
<protein>
    <recommendedName>
        <fullName evidence="19">SAGA-associated factor 11</fullName>
    </recommendedName>
</protein>
<evidence type="ECO:0000256" key="20">
    <source>
        <dbReference type="SAM" id="MobiDB-lite"/>
    </source>
</evidence>
<evidence type="ECO:0000256" key="15">
    <source>
        <dbReference type="ARBA" id="ARBA00023163"/>
    </source>
</evidence>
<keyword evidence="6" id="KW-0479">Metal-binding</keyword>
<dbReference type="InterPro" id="IPR055220">
    <property type="entry name" value="SPRTN_ZBD"/>
</dbReference>
<evidence type="ECO:0000256" key="13">
    <source>
        <dbReference type="ARBA" id="ARBA00023049"/>
    </source>
</evidence>
<evidence type="ECO:0000256" key="16">
    <source>
        <dbReference type="ARBA" id="ARBA00023204"/>
    </source>
</evidence>
<evidence type="ECO:0000256" key="12">
    <source>
        <dbReference type="ARBA" id="ARBA00023015"/>
    </source>
</evidence>
<evidence type="ECO:0000256" key="8">
    <source>
        <dbReference type="ARBA" id="ARBA00022771"/>
    </source>
</evidence>
<feature type="compositionally biased region" description="Low complexity" evidence="20">
    <location>
        <begin position="284"/>
        <end position="303"/>
    </location>
</feature>
<keyword evidence="23" id="KW-1185">Reference proteome</keyword>
<keyword evidence="13" id="KW-0482">Metalloprotease</keyword>